<comment type="similarity">
    <text evidence="1">Belongs to the protein-tyrosine phosphatase family.</text>
</comment>
<dbReference type="InterPro" id="IPR026893">
    <property type="entry name" value="Tyr/Ser_Pase_IphP-type"/>
</dbReference>
<feature type="domain" description="Tyrosine specific protein phosphatases" evidence="2">
    <location>
        <begin position="96"/>
        <end position="143"/>
    </location>
</feature>
<dbReference type="SUPFAM" id="SSF52799">
    <property type="entry name" value="(Phosphotyrosine protein) phosphatases II"/>
    <property type="match status" value="1"/>
</dbReference>
<evidence type="ECO:0000313" key="3">
    <source>
        <dbReference type="EMBL" id="GIF02445.1"/>
    </source>
</evidence>
<dbReference type="PANTHER" id="PTHR31126">
    <property type="entry name" value="TYROSINE-PROTEIN PHOSPHATASE"/>
    <property type="match status" value="1"/>
</dbReference>
<sequence>MPRLRWPDLCNARDLGGIATSGGGQIRERSLVRTDNHGRLEPAGLTAMRSYGVSRIIDLRWTWEALKYPSPLAADDRYRLVPACFDPTGDEDIPSDSYRLMVDASKDRLAAALITIAEAPPGAVVLHCHAGRDRTGLVVALALRIAGASVDTIAADYALSKGSTPVTMVNTLNHLETGYGGVANYLIDSGVTPAQLAAVQARLT</sequence>
<proteinExistence type="inferred from homology"/>
<organism evidence="3 4">
    <name type="scientific">Paractinoplanes rishiriensis</name>
    <dbReference type="NCBI Taxonomy" id="1050105"/>
    <lineage>
        <taxon>Bacteria</taxon>
        <taxon>Bacillati</taxon>
        <taxon>Actinomycetota</taxon>
        <taxon>Actinomycetes</taxon>
        <taxon>Micromonosporales</taxon>
        <taxon>Micromonosporaceae</taxon>
        <taxon>Paractinoplanes</taxon>
    </lineage>
</organism>
<protein>
    <submittedName>
        <fullName evidence="3">Protein-tyrosine-phosphatase</fullName>
    </submittedName>
</protein>
<evidence type="ECO:0000256" key="1">
    <source>
        <dbReference type="ARBA" id="ARBA00009580"/>
    </source>
</evidence>
<dbReference type="InterPro" id="IPR000387">
    <property type="entry name" value="Tyr_Pase_dom"/>
</dbReference>
<gene>
    <name evidence="3" type="ORF">Ari01nite_99090</name>
</gene>
<dbReference type="EMBL" id="BOMV01000150">
    <property type="protein sequence ID" value="GIF02445.1"/>
    <property type="molecule type" value="Genomic_DNA"/>
</dbReference>
<dbReference type="PANTHER" id="PTHR31126:SF1">
    <property type="entry name" value="TYROSINE SPECIFIC PROTEIN PHOSPHATASES DOMAIN-CONTAINING PROTEIN"/>
    <property type="match status" value="1"/>
</dbReference>
<dbReference type="RefSeq" id="WP_203791666.1">
    <property type="nucleotide sequence ID" value="NZ_BOMV01000150.1"/>
</dbReference>
<dbReference type="PROSITE" id="PS50056">
    <property type="entry name" value="TYR_PHOSPHATASE_2"/>
    <property type="match status" value="1"/>
</dbReference>
<dbReference type="PROSITE" id="PS00383">
    <property type="entry name" value="TYR_PHOSPHATASE_1"/>
    <property type="match status" value="1"/>
</dbReference>
<reference evidence="3" key="1">
    <citation type="submission" date="2021-01" db="EMBL/GenBank/DDBJ databases">
        <title>Whole genome shotgun sequence of Actinoplanes rishiriensis NBRC 108556.</title>
        <authorList>
            <person name="Komaki H."/>
            <person name="Tamura T."/>
        </authorList>
    </citation>
    <scope>NUCLEOTIDE SEQUENCE</scope>
    <source>
        <strain evidence="3">NBRC 108556</strain>
    </source>
</reference>
<name>A0A919N0E0_9ACTN</name>
<comment type="caution">
    <text evidence="3">The sequence shown here is derived from an EMBL/GenBank/DDBJ whole genome shotgun (WGS) entry which is preliminary data.</text>
</comment>
<dbReference type="InterPro" id="IPR029021">
    <property type="entry name" value="Prot-tyrosine_phosphatase-like"/>
</dbReference>
<dbReference type="GO" id="GO:0004721">
    <property type="term" value="F:phosphoprotein phosphatase activity"/>
    <property type="evidence" value="ECO:0007669"/>
    <property type="project" value="InterPro"/>
</dbReference>
<dbReference type="Gene3D" id="3.90.190.10">
    <property type="entry name" value="Protein tyrosine phosphatase superfamily"/>
    <property type="match status" value="1"/>
</dbReference>
<accession>A0A919N0E0</accession>
<dbReference type="AlphaFoldDB" id="A0A919N0E0"/>
<keyword evidence="4" id="KW-1185">Reference proteome</keyword>
<dbReference type="Pfam" id="PF13350">
    <property type="entry name" value="Y_phosphatase3"/>
    <property type="match status" value="1"/>
</dbReference>
<evidence type="ECO:0000313" key="4">
    <source>
        <dbReference type="Proteomes" id="UP000636960"/>
    </source>
</evidence>
<dbReference type="InterPro" id="IPR016130">
    <property type="entry name" value="Tyr_Pase_AS"/>
</dbReference>
<dbReference type="Proteomes" id="UP000636960">
    <property type="component" value="Unassembled WGS sequence"/>
</dbReference>
<evidence type="ECO:0000259" key="2">
    <source>
        <dbReference type="PROSITE" id="PS50056"/>
    </source>
</evidence>